<evidence type="ECO:0000313" key="2">
    <source>
        <dbReference type="Proteomes" id="UP000306918"/>
    </source>
</evidence>
<keyword evidence="2" id="KW-1185">Reference proteome</keyword>
<dbReference type="Proteomes" id="UP000306918">
    <property type="component" value="Unassembled WGS sequence"/>
</dbReference>
<protein>
    <submittedName>
        <fullName evidence="1">Uncharacterized protein</fullName>
    </submittedName>
</protein>
<name>A0A4S8I061_9BACT</name>
<accession>A0A4S8I061</accession>
<proteinExistence type="predicted"/>
<dbReference type="EMBL" id="STFF01000001">
    <property type="protein sequence ID" value="THU41473.1"/>
    <property type="molecule type" value="Genomic_DNA"/>
</dbReference>
<reference evidence="1 2" key="1">
    <citation type="submission" date="2019-04" db="EMBL/GenBank/DDBJ databases">
        <title>Niastella caeni sp. nov., isolated from activated sludge.</title>
        <authorList>
            <person name="Sheng M."/>
        </authorList>
    </citation>
    <scope>NUCLEOTIDE SEQUENCE [LARGE SCALE GENOMIC DNA]</scope>
    <source>
        <strain evidence="1 2">HX-2-15</strain>
    </source>
</reference>
<evidence type="ECO:0000313" key="1">
    <source>
        <dbReference type="EMBL" id="THU41473.1"/>
    </source>
</evidence>
<dbReference type="AlphaFoldDB" id="A0A4S8I061"/>
<sequence>MDSLVKLINNSNFKTQRDTIKQDRPDYGISSRTYLTMVSEGNELKKYVNSFHMTTKNNGISKKMDGENAFYFDHNKLIKVEEFMSEGDKKMEMHWYYADEKPIYNTLNAGKDNERAEMLLKMAKGLVEKMSSFIK</sequence>
<comment type="caution">
    <text evidence="1">The sequence shown here is derived from an EMBL/GenBank/DDBJ whole genome shotgun (WGS) entry which is preliminary data.</text>
</comment>
<gene>
    <name evidence="1" type="ORF">FAM09_05030</name>
</gene>
<dbReference type="RefSeq" id="WP_136575963.1">
    <property type="nucleotide sequence ID" value="NZ_STFF01000001.1"/>
</dbReference>
<dbReference type="OrthoDB" id="9952437at2"/>
<organism evidence="1 2">
    <name type="scientific">Niastella caeni</name>
    <dbReference type="NCBI Taxonomy" id="2569763"/>
    <lineage>
        <taxon>Bacteria</taxon>
        <taxon>Pseudomonadati</taxon>
        <taxon>Bacteroidota</taxon>
        <taxon>Chitinophagia</taxon>
        <taxon>Chitinophagales</taxon>
        <taxon>Chitinophagaceae</taxon>
        <taxon>Niastella</taxon>
    </lineage>
</organism>